<keyword evidence="8" id="KW-0406">Ion transport</keyword>
<dbReference type="InterPro" id="IPR005821">
    <property type="entry name" value="Ion_trans_dom"/>
</dbReference>
<dbReference type="RefSeq" id="WP_257769580.1">
    <property type="nucleotide sequence ID" value="NZ_CP102480.1"/>
</dbReference>
<protein>
    <submittedName>
        <fullName evidence="14">Ion transporter</fullName>
    </submittedName>
</protein>
<sequence length="279" mass="30778">MPVDSLRHRVWRQLDVRAHPGEGISVANKLLIAAILLSVGSVVLATEPSIRARAPGLFLSVETFFGWIFIVEYILRVWSIGERREYAGLWGRVKYIFTPVAIVDLIAVAPFVILFLDLRLDGADFLVLRLLRLFRVLTLARGGPFTTAAREVWHSIAERRFELIFSTLMAFAMMIVSATLLYLAEKDVQPDAFGSIPRAMWWAIATLTTVGYGDVFPVTSVGKILGGLVALSGVGLVAMPAGIFAAALSAVHQEHRRHRLHDEATHGAADGERHPRGMD</sequence>
<evidence type="ECO:0000256" key="5">
    <source>
        <dbReference type="ARBA" id="ARBA00022826"/>
    </source>
</evidence>
<keyword evidence="10" id="KW-0407">Ion channel</keyword>
<dbReference type="PRINTS" id="PR00169">
    <property type="entry name" value="KCHANNEL"/>
</dbReference>
<evidence type="ECO:0000256" key="4">
    <source>
        <dbReference type="ARBA" id="ARBA00022692"/>
    </source>
</evidence>
<evidence type="ECO:0000256" key="3">
    <source>
        <dbReference type="ARBA" id="ARBA00022538"/>
    </source>
</evidence>
<keyword evidence="15" id="KW-1185">Reference proteome</keyword>
<dbReference type="GO" id="GO:0005249">
    <property type="term" value="F:voltage-gated potassium channel activity"/>
    <property type="evidence" value="ECO:0007669"/>
    <property type="project" value="InterPro"/>
</dbReference>
<evidence type="ECO:0000256" key="11">
    <source>
        <dbReference type="SAM" id="MobiDB-lite"/>
    </source>
</evidence>
<dbReference type="Pfam" id="PF00520">
    <property type="entry name" value="Ion_trans"/>
    <property type="match status" value="1"/>
</dbReference>
<evidence type="ECO:0000256" key="12">
    <source>
        <dbReference type="SAM" id="Phobius"/>
    </source>
</evidence>
<feature type="transmembrane region" description="Helical" evidence="12">
    <location>
        <begin position="224"/>
        <end position="251"/>
    </location>
</feature>
<dbReference type="SUPFAM" id="SSF81324">
    <property type="entry name" value="Voltage-gated potassium channels"/>
    <property type="match status" value="1"/>
</dbReference>
<evidence type="ECO:0000256" key="10">
    <source>
        <dbReference type="ARBA" id="ARBA00023303"/>
    </source>
</evidence>
<dbReference type="AlphaFoldDB" id="A0A9J7AVV5"/>
<dbReference type="GO" id="GO:0001508">
    <property type="term" value="P:action potential"/>
    <property type="evidence" value="ECO:0007669"/>
    <property type="project" value="TreeGrafter"/>
</dbReference>
<dbReference type="PRINTS" id="PR01459">
    <property type="entry name" value="KCNQCHANNEL"/>
</dbReference>
<dbReference type="PANTHER" id="PTHR11537:SF254">
    <property type="entry name" value="POTASSIUM VOLTAGE-GATED CHANNEL PROTEIN SHAB"/>
    <property type="match status" value="1"/>
</dbReference>
<evidence type="ECO:0000259" key="13">
    <source>
        <dbReference type="Pfam" id="PF00520"/>
    </source>
</evidence>
<keyword evidence="3" id="KW-0633">Potassium transport</keyword>
<evidence type="ECO:0000313" key="14">
    <source>
        <dbReference type="EMBL" id="UUX50412.1"/>
    </source>
</evidence>
<proteinExistence type="predicted"/>
<keyword evidence="4 12" id="KW-0812">Transmembrane</keyword>
<evidence type="ECO:0000256" key="9">
    <source>
        <dbReference type="ARBA" id="ARBA00023136"/>
    </source>
</evidence>
<keyword evidence="2" id="KW-0813">Transport</keyword>
<dbReference type="PANTHER" id="PTHR11537">
    <property type="entry name" value="VOLTAGE-GATED POTASSIUM CHANNEL"/>
    <property type="match status" value="1"/>
</dbReference>
<keyword evidence="5" id="KW-0631">Potassium channel</keyword>
<feature type="transmembrane region" description="Helical" evidence="12">
    <location>
        <begin position="163"/>
        <end position="183"/>
    </location>
</feature>
<dbReference type="GO" id="GO:0008076">
    <property type="term" value="C:voltage-gated potassium channel complex"/>
    <property type="evidence" value="ECO:0007669"/>
    <property type="project" value="InterPro"/>
</dbReference>
<keyword evidence="7 12" id="KW-1133">Transmembrane helix</keyword>
<feature type="transmembrane region" description="Helical" evidence="12">
    <location>
        <begin position="195"/>
        <end position="212"/>
    </location>
</feature>
<dbReference type="Proteomes" id="UP001060336">
    <property type="component" value="Chromosome"/>
</dbReference>
<feature type="transmembrane region" description="Helical" evidence="12">
    <location>
        <begin position="57"/>
        <end position="75"/>
    </location>
</feature>
<reference evidence="14" key="1">
    <citation type="submission" date="2022-08" db="EMBL/GenBank/DDBJ databases">
        <title>Nisaea acidiphila sp. nov., isolated from a marine algal debris and emended description of the genus Nisaea Urios et al. 2008.</title>
        <authorList>
            <person name="Kwon K."/>
        </authorList>
    </citation>
    <scope>NUCLEOTIDE SEQUENCE</scope>
    <source>
        <strain evidence="14">MEBiC11861</strain>
    </source>
</reference>
<dbReference type="InterPro" id="IPR028325">
    <property type="entry name" value="VG_K_chnl"/>
</dbReference>
<dbReference type="Gene3D" id="1.10.287.70">
    <property type="match status" value="1"/>
</dbReference>
<accession>A0A9J7AVV5</accession>
<keyword evidence="6" id="KW-0630">Potassium</keyword>
<evidence type="ECO:0000256" key="1">
    <source>
        <dbReference type="ARBA" id="ARBA00004141"/>
    </source>
</evidence>
<dbReference type="KEGG" id="naci:NUH88_01690"/>
<feature type="region of interest" description="Disordered" evidence="11">
    <location>
        <begin position="259"/>
        <end position="279"/>
    </location>
</feature>
<feature type="transmembrane region" description="Helical" evidence="12">
    <location>
        <begin position="95"/>
        <end position="116"/>
    </location>
</feature>
<dbReference type="InterPro" id="IPR003937">
    <property type="entry name" value="K_chnl_volt-dep_KCNQ"/>
</dbReference>
<feature type="transmembrane region" description="Helical" evidence="12">
    <location>
        <begin position="26"/>
        <end position="45"/>
    </location>
</feature>
<evidence type="ECO:0000313" key="15">
    <source>
        <dbReference type="Proteomes" id="UP001060336"/>
    </source>
</evidence>
<dbReference type="EMBL" id="CP102480">
    <property type="protein sequence ID" value="UUX50412.1"/>
    <property type="molecule type" value="Genomic_DNA"/>
</dbReference>
<name>A0A9J7AVV5_9PROT</name>
<keyword evidence="9 12" id="KW-0472">Membrane</keyword>
<evidence type="ECO:0000256" key="2">
    <source>
        <dbReference type="ARBA" id="ARBA00022448"/>
    </source>
</evidence>
<comment type="subcellular location">
    <subcellularLocation>
        <location evidence="1">Membrane</location>
        <topology evidence="1">Multi-pass membrane protein</topology>
    </subcellularLocation>
</comment>
<feature type="compositionally biased region" description="Basic and acidic residues" evidence="11">
    <location>
        <begin position="260"/>
        <end position="279"/>
    </location>
</feature>
<evidence type="ECO:0000256" key="6">
    <source>
        <dbReference type="ARBA" id="ARBA00022958"/>
    </source>
</evidence>
<organism evidence="14 15">
    <name type="scientific">Nisaea acidiphila</name>
    <dbReference type="NCBI Taxonomy" id="1862145"/>
    <lineage>
        <taxon>Bacteria</taxon>
        <taxon>Pseudomonadati</taxon>
        <taxon>Pseudomonadota</taxon>
        <taxon>Alphaproteobacteria</taxon>
        <taxon>Rhodospirillales</taxon>
        <taxon>Thalassobaculaceae</taxon>
        <taxon>Nisaea</taxon>
    </lineage>
</organism>
<feature type="domain" description="Ion transport" evidence="13">
    <location>
        <begin position="30"/>
        <end position="253"/>
    </location>
</feature>
<gene>
    <name evidence="14" type="ORF">NUH88_01690</name>
</gene>
<evidence type="ECO:0000256" key="7">
    <source>
        <dbReference type="ARBA" id="ARBA00022989"/>
    </source>
</evidence>
<evidence type="ECO:0000256" key="8">
    <source>
        <dbReference type="ARBA" id="ARBA00023065"/>
    </source>
</evidence>